<feature type="domain" description="O-GlcNAc transferase C-terminal" evidence="6">
    <location>
        <begin position="381"/>
        <end position="551"/>
    </location>
</feature>
<evidence type="ECO:0000313" key="7">
    <source>
        <dbReference type="EMBL" id="MBC5763642.1"/>
    </source>
</evidence>
<dbReference type="EMBL" id="JACORU010000001">
    <property type="protein sequence ID" value="MBC5763642.1"/>
    <property type="molecule type" value="Genomic_DNA"/>
</dbReference>
<evidence type="ECO:0000256" key="4">
    <source>
        <dbReference type="ARBA" id="ARBA00022737"/>
    </source>
</evidence>
<evidence type="ECO:0000256" key="3">
    <source>
        <dbReference type="ARBA" id="ARBA00022679"/>
    </source>
</evidence>
<dbReference type="Proteomes" id="UP000596827">
    <property type="component" value="Unassembled WGS sequence"/>
</dbReference>
<dbReference type="PANTHER" id="PTHR44835:SF1">
    <property type="entry name" value="PROTEIN O-GLCNAC TRANSFERASE"/>
    <property type="match status" value="1"/>
</dbReference>
<feature type="domain" description="O-GlcNAc transferase C-terminal" evidence="6">
    <location>
        <begin position="203"/>
        <end position="356"/>
    </location>
</feature>
<dbReference type="Gene3D" id="3.40.50.2000">
    <property type="entry name" value="Glycogen Phosphorylase B"/>
    <property type="match status" value="1"/>
</dbReference>
<sequence length="966" mass="107188">MLANLLRRFVPKSKRAAQWRENMLVEAVKLREAGDVTRSMEKLREVLEREPGELRALNDLGACLAYVGRSKDAEHVFELAYSLDDTFLPTIINHARVLLDQKRGAEAMRFLRRAKVVDPEAIQAEAFYAAYCIGNGDAERAARFHLRAWLAEFDSLRHGNSFLWNLAYADVTEERIASEHRFWADTAPPAAHGEKPLAPQPLEGRRIRIGYLSPDFRSHSVRYFFRPLHENHDRDRFELFLYHDSPVTDAQTKLIEAASEHFLDVHEMSDAALIDRVREDRIDILVELAGHTSFNRLHLFQRRLAPVQMTALGDPSTTGLRGLDAKLVDVHAAGPDPQRYYTEAPVALPGTFWCFDPMEDAPEPAPPPVLAKGYVTFGCAGNVAKISARLLAAWKSILERVEDSRLLVRSISFEDEESRKANEKRFAAAGLPMDRVELLKPAHGHALYETYHELDIVLDTFPFNGGTTSCLAVYMGVPVVSFYGESLISRMGLSVMAAMGAADLAVPDLDAYADRAVALARDVDFLTRFRAGAREQYRACTLGNGKLFARDFERAVEDLLARRNAGEFHYETKVPVLPARELVRRAYAVARYGRVEAARRIVAHCLEHHPETGTAHLLRAQLMTVDGKGDEAIAYLIEQGSRLNPAEHASMLILAIRFQLLAGRRDAAGELLQRALALDVTDAFDREQLALYRCALAAADAPARAAAAGPARRIVFVVPCDEPERFDAIRRQVKATCTCPDGWEMDFERCRERDRIEAYVEALAGAGTDIVVLMQKNVEIHGPGFALEVAEALEGADVVGFAGARRWTRMDWRAEEYALKSACFLSRSREAEGFTDVNIVGAGTARRADGMAVLDGALLAARAGVPALFDEELLGSHALLEEFWSNRLAAEGRRLVVSRDLGVFVDAAIPLDTSNHAEARVRCADLLALEPFPMTDEDTLALSVPVRSPAEAAQVASAFFAERQPA</sequence>
<dbReference type="RefSeq" id="WP_187080080.1">
    <property type="nucleotide sequence ID" value="NZ_JACORU010000001.1"/>
</dbReference>
<dbReference type="SUPFAM" id="SSF48452">
    <property type="entry name" value="TPR-like"/>
    <property type="match status" value="2"/>
</dbReference>
<dbReference type="InterPro" id="IPR051939">
    <property type="entry name" value="Glycosyltr_41/O-GlcNAc_trsf"/>
</dbReference>
<dbReference type="GO" id="GO:0016757">
    <property type="term" value="F:glycosyltransferase activity"/>
    <property type="evidence" value="ECO:0007669"/>
    <property type="project" value="UniProtKB-KW"/>
</dbReference>
<evidence type="ECO:0000259" key="6">
    <source>
        <dbReference type="Pfam" id="PF13844"/>
    </source>
</evidence>
<organism evidence="7 8">
    <name type="scientific">Ramlibacter albus</name>
    <dbReference type="NCBI Taxonomy" id="2079448"/>
    <lineage>
        <taxon>Bacteria</taxon>
        <taxon>Pseudomonadati</taxon>
        <taxon>Pseudomonadota</taxon>
        <taxon>Betaproteobacteria</taxon>
        <taxon>Burkholderiales</taxon>
        <taxon>Comamonadaceae</taxon>
        <taxon>Ramlibacter</taxon>
    </lineage>
</organism>
<dbReference type="Gene3D" id="3.40.50.11380">
    <property type="match status" value="1"/>
</dbReference>
<keyword evidence="5" id="KW-0802">TPR repeat</keyword>
<reference evidence="7" key="1">
    <citation type="submission" date="2020-08" db="EMBL/GenBank/DDBJ databases">
        <title>Ramlibacter sp. GTP1 16S ribosomal RNA gene genome sequencing and assembly.</title>
        <authorList>
            <person name="Kang M."/>
        </authorList>
    </citation>
    <scope>NUCLEOTIDE SEQUENCE</scope>
    <source>
        <strain evidence="7">GTP1</strain>
    </source>
</reference>
<dbReference type="InterPro" id="IPR029489">
    <property type="entry name" value="OGT/SEC/SPY_C"/>
</dbReference>
<evidence type="ECO:0000313" key="8">
    <source>
        <dbReference type="Proteomes" id="UP000596827"/>
    </source>
</evidence>
<evidence type="ECO:0000256" key="5">
    <source>
        <dbReference type="ARBA" id="ARBA00022803"/>
    </source>
</evidence>
<comment type="pathway">
    <text evidence="1">Protein modification; protein glycosylation.</text>
</comment>
<dbReference type="AlphaFoldDB" id="A0A923S412"/>
<proteinExistence type="predicted"/>
<protein>
    <recommendedName>
        <fullName evidence="6">O-GlcNAc transferase C-terminal domain-containing protein</fullName>
    </recommendedName>
</protein>
<comment type="caution">
    <text evidence="7">The sequence shown here is derived from an EMBL/GenBank/DDBJ whole genome shotgun (WGS) entry which is preliminary data.</text>
</comment>
<keyword evidence="4" id="KW-0677">Repeat</keyword>
<evidence type="ECO:0000256" key="1">
    <source>
        <dbReference type="ARBA" id="ARBA00004922"/>
    </source>
</evidence>
<keyword evidence="2" id="KW-0328">Glycosyltransferase</keyword>
<keyword evidence="3" id="KW-0808">Transferase</keyword>
<evidence type="ECO:0000256" key="2">
    <source>
        <dbReference type="ARBA" id="ARBA00022676"/>
    </source>
</evidence>
<dbReference type="PANTHER" id="PTHR44835">
    <property type="entry name" value="UDP-N-ACETYLGLUCOSAMINE--PEPTIDE N-ACETYLGLUCOSAMINYLTRANSFERASE SPINDLY-RELATED"/>
    <property type="match status" value="1"/>
</dbReference>
<keyword evidence="8" id="KW-1185">Reference proteome</keyword>
<dbReference type="InterPro" id="IPR011990">
    <property type="entry name" value="TPR-like_helical_dom_sf"/>
</dbReference>
<gene>
    <name evidence="7" type="ORF">H8R02_04225</name>
</gene>
<accession>A0A923S412</accession>
<name>A0A923S412_9BURK</name>
<dbReference type="Pfam" id="PF13844">
    <property type="entry name" value="Glyco_transf_41"/>
    <property type="match status" value="2"/>
</dbReference>
<dbReference type="Gene3D" id="1.25.40.10">
    <property type="entry name" value="Tetratricopeptide repeat domain"/>
    <property type="match status" value="2"/>
</dbReference>